<dbReference type="EMBL" id="JAQOMS010000002">
    <property type="protein sequence ID" value="MDC2890529.1"/>
    <property type="molecule type" value="Genomic_DNA"/>
</dbReference>
<protein>
    <submittedName>
        <fullName evidence="1">Uncharacterized protein</fullName>
    </submittedName>
</protein>
<dbReference type="Proteomes" id="UP001528411">
    <property type="component" value="Unassembled WGS sequence"/>
</dbReference>
<evidence type="ECO:0000313" key="1">
    <source>
        <dbReference type="EMBL" id="MDC2890529.1"/>
    </source>
</evidence>
<dbReference type="RefSeq" id="WP_272181704.1">
    <property type="nucleotide sequence ID" value="NZ_JAQOMS010000002.1"/>
</dbReference>
<proteinExistence type="predicted"/>
<dbReference type="EMBL" id="JAQOMS010000002">
    <property type="protein sequence ID" value="MDC2890531.1"/>
    <property type="molecule type" value="Genomic_DNA"/>
</dbReference>
<organism evidence="1 3">
    <name type="scientific">Psychrosphaera algicola</name>
    <dbReference type="NCBI Taxonomy" id="3023714"/>
    <lineage>
        <taxon>Bacteria</taxon>
        <taxon>Pseudomonadati</taxon>
        <taxon>Pseudomonadota</taxon>
        <taxon>Gammaproteobacteria</taxon>
        <taxon>Alteromonadales</taxon>
        <taxon>Pseudoalteromonadaceae</taxon>
        <taxon>Psychrosphaera</taxon>
    </lineage>
</organism>
<sequence length="125" mass="14490">MEINKDSDLMALHRAIVEAKFSEQPQDKCIPYSEILANLSSKIFDNIIETLNVQNEPEQAEHWASCRYLDSDWVGYDNIKKRIKETDVWAELSEKEKVELINIICAPFKPNTEQVSELLMCNNET</sequence>
<accession>A0ABT5FH66</accession>
<evidence type="ECO:0000313" key="3">
    <source>
        <dbReference type="Proteomes" id="UP001528411"/>
    </source>
</evidence>
<reference evidence="1 3" key="1">
    <citation type="submission" date="2023-01" db="EMBL/GenBank/DDBJ databases">
        <title>Psychrosphaera sp. nov., isolated from marine algae.</title>
        <authorList>
            <person name="Bayburt H."/>
            <person name="Choi B.J."/>
            <person name="Kim J.M."/>
            <person name="Choi D.G."/>
            <person name="Jeon C.O."/>
        </authorList>
    </citation>
    <scope>NUCLEOTIDE SEQUENCE [LARGE SCALE GENOMIC DNA]</scope>
    <source>
        <strain evidence="1 3">G1-22</strain>
    </source>
</reference>
<name>A0ABT5FH66_9GAMM</name>
<keyword evidence="3" id="KW-1185">Reference proteome</keyword>
<evidence type="ECO:0000313" key="2">
    <source>
        <dbReference type="EMBL" id="MDC2890531.1"/>
    </source>
</evidence>
<comment type="caution">
    <text evidence="1">The sequence shown here is derived from an EMBL/GenBank/DDBJ whole genome shotgun (WGS) entry which is preliminary data.</text>
</comment>
<gene>
    <name evidence="1" type="ORF">PN838_19510</name>
    <name evidence="2" type="ORF">PN838_19520</name>
</gene>